<dbReference type="AlphaFoldDB" id="A0AAD7NJT3"/>
<accession>A0AAD7NJT3</accession>
<dbReference type="Proteomes" id="UP001215598">
    <property type="component" value="Unassembled WGS sequence"/>
</dbReference>
<gene>
    <name evidence="2" type="ORF">B0H16DRAFT_1455078</name>
</gene>
<evidence type="ECO:0000313" key="2">
    <source>
        <dbReference type="EMBL" id="KAJ7763825.1"/>
    </source>
</evidence>
<feature type="compositionally biased region" description="Basic residues" evidence="1">
    <location>
        <begin position="134"/>
        <end position="146"/>
    </location>
</feature>
<feature type="region of interest" description="Disordered" evidence="1">
    <location>
        <begin position="240"/>
        <end position="262"/>
    </location>
</feature>
<feature type="region of interest" description="Disordered" evidence="1">
    <location>
        <begin position="100"/>
        <end position="200"/>
    </location>
</feature>
<feature type="compositionally biased region" description="Acidic residues" evidence="1">
    <location>
        <begin position="186"/>
        <end position="195"/>
    </location>
</feature>
<keyword evidence="3" id="KW-1185">Reference proteome</keyword>
<protein>
    <submittedName>
        <fullName evidence="2">Uncharacterized protein</fullName>
    </submittedName>
</protein>
<organism evidence="2 3">
    <name type="scientific">Mycena metata</name>
    <dbReference type="NCBI Taxonomy" id="1033252"/>
    <lineage>
        <taxon>Eukaryota</taxon>
        <taxon>Fungi</taxon>
        <taxon>Dikarya</taxon>
        <taxon>Basidiomycota</taxon>
        <taxon>Agaricomycotina</taxon>
        <taxon>Agaricomycetes</taxon>
        <taxon>Agaricomycetidae</taxon>
        <taxon>Agaricales</taxon>
        <taxon>Marasmiineae</taxon>
        <taxon>Mycenaceae</taxon>
        <taxon>Mycena</taxon>
    </lineage>
</organism>
<feature type="compositionally biased region" description="Acidic residues" evidence="1">
    <location>
        <begin position="339"/>
        <end position="349"/>
    </location>
</feature>
<reference evidence="2" key="1">
    <citation type="submission" date="2023-03" db="EMBL/GenBank/DDBJ databases">
        <title>Massive genome expansion in bonnet fungi (Mycena s.s.) driven by repeated elements and novel gene families across ecological guilds.</title>
        <authorList>
            <consortium name="Lawrence Berkeley National Laboratory"/>
            <person name="Harder C.B."/>
            <person name="Miyauchi S."/>
            <person name="Viragh M."/>
            <person name="Kuo A."/>
            <person name="Thoen E."/>
            <person name="Andreopoulos B."/>
            <person name="Lu D."/>
            <person name="Skrede I."/>
            <person name="Drula E."/>
            <person name="Henrissat B."/>
            <person name="Morin E."/>
            <person name="Kohler A."/>
            <person name="Barry K."/>
            <person name="LaButti K."/>
            <person name="Morin E."/>
            <person name="Salamov A."/>
            <person name="Lipzen A."/>
            <person name="Mereny Z."/>
            <person name="Hegedus B."/>
            <person name="Baldrian P."/>
            <person name="Stursova M."/>
            <person name="Weitz H."/>
            <person name="Taylor A."/>
            <person name="Grigoriev I.V."/>
            <person name="Nagy L.G."/>
            <person name="Martin F."/>
            <person name="Kauserud H."/>
        </authorList>
    </citation>
    <scope>NUCLEOTIDE SEQUENCE</scope>
    <source>
        <strain evidence="2">CBHHK182m</strain>
    </source>
</reference>
<name>A0AAD7NJT3_9AGAR</name>
<feature type="compositionally biased region" description="Acidic residues" evidence="1">
    <location>
        <begin position="114"/>
        <end position="130"/>
    </location>
</feature>
<feature type="compositionally biased region" description="Basic and acidic residues" evidence="1">
    <location>
        <begin position="104"/>
        <end position="113"/>
    </location>
</feature>
<feature type="compositionally biased region" description="Polar residues" evidence="1">
    <location>
        <begin position="163"/>
        <end position="173"/>
    </location>
</feature>
<feature type="region of interest" description="Disordered" evidence="1">
    <location>
        <begin position="339"/>
        <end position="370"/>
    </location>
</feature>
<evidence type="ECO:0000313" key="3">
    <source>
        <dbReference type="Proteomes" id="UP001215598"/>
    </source>
</evidence>
<proteinExistence type="predicted"/>
<comment type="caution">
    <text evidence="2">The sequence shown here is derived from an EMBL/GenBank/DDBJ whole genome shotgun (WGS) entry which is preliminary data.</text>
</comment>
<dbReference type="EMBL" id="JARKIB010000029">
    <property type="protein sequence ID" value="KAJ7763825.1"/>
    <property type="molecule type" value="Genomic_DNA"/>
</dbReference>
<sequence length="370" mass="40751">MAFLRPVILAEYLMPTLSSTTEENPQLVFPTSSDGPYSIFNKQWERVFQKKPTDPSDTVVGPDERDRDLVQMRVQQLLRIITDESPQEFFPRVPVVGVASSSKTYDDGSRTDEGEGDTDGGDDGDDDDEENGSKRKKAVPNKVSKKAKTDSTSKPKPKPRAKTGSTAASNPKPNAQPKPRSSSEDSSSESSDEDTAESRASVKLTWALSQYEAPKTASKGGIAPGGLIVVIARNFVPVPAPRASTTGPTRPKESPPPVISSSMRRTVRNVLPRMEWEEYQVTRERARQELPALPAGSDASPFEAAQGMANFVQRGIEKPAKVVTNRSYRQHLVEAIEEDWQDEDEDDPDSLQCPRNAPPGRRRRETLYPG</sequence>
<evidence type="ECO:0000256" key="1">
    <source>
        <dbReference type="SAM" id="MobiDB-lite"/>
    </source>
</evidence>